<feature type="domain" description="Alpha-D-phosphohexomutase C-terminal" evidence="8">
    <location>
        <begin position="381"/>
        <end position="440"/>
    </location>
</feature>
<evidence type="ECO:0000256" key="4">
    <source>
        <dbReference type="ARBA" id="ARBA00022723"/>
    </source>
</evidence>
<dbReference type="PANTHER" id="PTHR43771:SF2">
    <property type="entry name" value="PHOSPHOMANNOMUTASE_PHOSPHOGLUCOMUTASE"/>
    <property type="match status" value="1"/>
</dbReference>
<evidence type="ECO:0000256" key="3">
    <source>
        <dbReference type="ARBA" id="ARBA00022553"/>
    </source>
</evidence>
<protein>
    <submittedName>
        <fullName evidence="12">Phosphomannomutase/phosphoglucomutase</fullName>
    </submittedName>
</protein>
<comment type="similarity">
    <text evidence="2 7">Belongs to the phosphohexose mutase family.</text>
</comment>
<dbReference type="InterPro" id="IPR005843">
    <property type="entry name" value="A-D-PHexomutase_C"/>
</dbReference>
<feature type="domain" description="Alpha-D-phosphohexomutase alpha/beta/alpha" evidence="9">
    <location>
        <begin position="5"/>
        <end position="134"/>
    </location>
</feature>
<dbReference type="InterPro" id="IPR005844">
    <property type="entry name" value="A-D-PHexomutase_a/b/a-I"/>
</dbReference>
<keyword evidence="3" id="KW-0597">Phosphoprotein</keyword>
<keyword evidence="5 7" id="KW-0460">Magnesium</keyword>
<dbReference type="Pfam" id="PF02879">
    <property type="entry name" value="PGM_PMM_II"/>
    <property type="match status" value="1"/>
</dbReference>
<dbReference type="Proteomes" id="UP000779900">
    <property type="component" value="Unassembled WGS sequence"/>
</dbReference>
<dbReference type="Pfam" id="PF00408">
    <property type="entry name" value="PGM_PMM_IV"/>
    <property type="match status" value="1"/>
</dbReference>
<keyword evidence="4 7" id="KW-0479">Metal-binding</keyword>
<dbReference type="Pfam" id="PF02878">
    <property type="entry name" value="PGM_PMM_I"/>
    <property type="match status" value="1"/>
</dbReference>
<reference evidence="12" key="1">
    <citation type="submission" date="2019-03" db="EMBL/GenBank/DDBJ databases">
        <title>Lake Tanganyika Metagenome-Assembled Genomes (MAGs).</title>
        <authorList>
            <person name="Tran P."/>
        </authorList>
    </citation>
    <scope>NUCLEOTIDE SEQUENCE</scope>
    <source>
        <strain evidence="12">K_DeepCast_150m_m2_040</strain>
    </source>
</reference>
<dbReference type="GO" id="GO:0005975">
    <property type="term" value="P:carbohydrate metabolic process"/>
    <property type="evidence" value="ECO:0007669"/>
    <property type="project" value="InterPro"/>
</dbReference>
<dbReference type="InterPro" id="IPR016066">
    <property type="entry name" value="A-D-PHexomutase_CS"/>
</dbReference>
<accession>A0A937XDY5</accession>
<evidence type="ECO:0000256" key="1">
    <source>
        <dbReference type="ARBA" id="ARBA00001946"/>
    </source>
</evidence>
<dbReference type="CDD" id="cd03089">
    <property type="entry name" value="PMM_PGM"/>
    <property type="match status" value="1"/>
</dbReference>
<dbReference type="InterPro" id="IPR016055">
    <property type="entry name" value="A-D-PHexomutase_a/b/a-I/II/III"/>
</dbReference>
<dbReference type="Gene3D" id="3.40.120.10">
    <property type="entry name" value="Alpha-D-Glucose-1,6-Bisphosphate, subunit A, domain 3"/>
    <property type="match status" value="3"/>
</dbReference>
<dbReference type="EMBL" id="VGIR01000039">
    <property type="protein sequence ID" value="MBM3331653.1"/>
    <property type="molecule type" value="Genomic_DNA"/>
</dbReference>
<evidence type="ECO:0000259" key="11">
    <source>
        <dbReference type="Pfam" id="PF02880"/>
    </source>
</evidence>
<dbReference type="InterPro" id="IPR005841">
    <property type="entry name" value="Alpha-D-phosphohexomutase_SF"/>
</dbReference>
<evidence type="ECO:0000256" key="2">
    <source>
        <dbReference type="ARBA" id="ARBA00010231"/>
    </source>
</evidence>
<evidence type="ECO:0000256" key="6">
    <source>
        <dbReference type="ARBA" id="ARBA00023235"/>
    </source>
</evidence>
<evidence type="ECO:0000259" key="8">
    <source>
        <dbReference type="Pfam" id="PF00408"/>
    </source>
</evidence>
<dbReference type="PRINTS" id="PR00509">
    <property type="entry name" value="PGMPMM"/>
</dbReference>
<dbReference type="SUPFAM" id="SSF55957">
    <property type="entry name" value="Phosphoglucomutase, C-terminal domain"/>
    <property type="match status" value="1"/>
</dbReference>
<feature type="domain" description="Alpha-D-phosphohexomutase alpha/beta/alpha" evidence="10">
    <location>
        <begin position="150"/>
        <end position="247"/>
    </location>
</feature>
<evidence type="ECO:0000259" key="9">
    <source>
        <dbReference type="Pfam" id="PF02878"/>
    </source>
</evidence>
<name>A0A937XDY5_UNCW3</name>
<dbReference type="PROSITE" id="PS00710">
    <property type="entry name" value="PGM_PMM"/>
    <property type="match status" value="1"/>
</dbReference>
<evidence type="ECO:0000256" key="7">
    <source>
        <dbReference type="RuleBase" id="RU004326"/>
    </source>
</evidence>
<evidence type="ECO:0000256" key="5">
    <source>
        <dbReference type="ARBA" id="ARBA00022842"/>
    </source>
</evidence>
<comment type="cofactor">
    <cofactor evidence="1">
        <name>Mg(2+)</name>
        <dbReference type="ChEBI" id="CHEBI:18420"/>
    </cofactor>
</comment>
<dbReference type="GO" id="GO:0016868">
    <property type="term" value="F:intramolecular phosphotransferase activity"/>
    <property type="evidence" value="ECO:0007669"/>
    <property type="project" value="InterPro"/>
</dbReference>
<dbReference type="InterPro" id="IPR005845">
    <property type="entry name" value="A-D-PHexomutase_a/b/a-II"/>
</dbReference>
<dbReference type="InterPro" id="IPR036900">
    <property type="entry name" value="A-D-PHexomutase_C_sf"/>
</dbReference>
<feature type="domain" description="Alpha-D-phosphohexomutase alpha/beta/alpha" evidence="11">
    <location>
        <begin position="252"/>
        <end position="361"/>
    </location>
</feature>
<dbReference type="AlphaFoldDB" id="A0A937XDY5"/>
<dbReference type="GO" id="GO:0000287">
    <property type="term" value="F:magnesium ion binding"/>
    <property type="evidence" value="ECO:0007669"/>
    <property type="project" value="InterPro"/>
</dbReference>
<evidence type="ECO:0000313" key="12">
    <source>
        <dbReference type="EMBL" id="MBM3331653.1"/>
    </source>
</evidence>
<proteinExistence type="inferred from homology"/>
<organism evidence="12 13">
    <name type="scientific">candidate division WOR-3 bacterium</name>
    <dbReference type="NCBI Taxonomy" id="2052148"/>
    <lineage>
        <taxon>Bacteria</taxon>
        <taxon>Bacteria division WOR-3</taxon>
    </lineage>
</organism>
<dbReference type="Gene3D" id="3.30.310.50">
    <property type="entry name" value="Alpha-D-phosphohexomutase, C-terminal domain"/>
    <property type="match status" value="1"/>
</dbReference>
<dbReference type="InterPro" id="IPR005846">
    <property type="entry name" value="A-D-PHexomutase_a/b/a-III"/>
</dbReference>
<keyword evidence="6" id="KW-0413">Isomerase</keyword>
<dbReference type="Pfam" id="PF02880">
    <property type="entry name" value="PGM_PMM_III"/>
    <property type="match status" value="1"/>
</dbReference>
<evidence type="ECO:0000313" key="13">
    <source>
        <dbReference type="Proteomes" id="UP000779900"/>
    </source>
</evidence>
<dbReference type="SUPFAM" id="SSF53738">
    <property type="entry name" value="Phosphoglucomutase, first 3 domains"/>
    <property type="match status" value="3"/>
</dbReference>
<comment type="caution">
    <text evidence="12">The sequence shown here is derived from an EMBL/GenBank/DDBJ whole genome shotgun (WGS) entry which is preliminary data.</text>
</comment>
<dbReference type="PANTHER" id="PTHR43771">
    <property type="entry name" value="PHOSPHOMANNOMUTASE"/>
    <property type="match status" value="1"/>
</dbReference>
<evidence type="ECO:0000259" key="10">
    <source>
        <dbReference type="Pfam" id="PF02879"/>
    </source>
</evidence>
<sequence length="453" mass="49977">MNPLIFREYDIRGIAETELPDDEVHRLGQAFGTYALEHGATFCPVGRDVRLSGPRIQKALVDGLLSTGLDVTDIGVVPTPVFYFSQFFLDSRAGIMVTASHNPPPYNGFKVGLAKTTIHGEEIQLLRRLMESGRFRQGKGTLGSKDVVPAYIEMVRSKVSISRPLRVGFDPGNGCAGVLIERLFSGTRIEPEYINLQPDGNFPAHVPDPTVPKYMKQLADLVLAGGFDCGIGYDGDSDRIGAIDDKGKSVYGDRLLGICAAEVIKKHPGAKIVFEVKCSQALVEYLERIGGTPLMWKTGHSLIKAKMKEEGALLAGEMSGHMFFADDYYGYDDALFASLRLLSIIASTGRKLSDLAAEMPSYPTTPELRASCPEELKFRIVGEVRDYFRGKYPVIDIDGARVVFPDGWGLIRASNTQAVLVLRFEAKTKERLAEIQKLFYDQLAKYPQVKLPE</sequence>
<gene>
    <name evidence="12" type="ORF">FJY68_07370</name>
</gene>